<dbReference type="Pfam" id="PF01926">
    <property type="entry name" value="MMR_HSR1"/>
    <property type="match status" value="1"/>
</dbReference>
<dbReference type="AlphaFoldDB" id="A0A0C9UJP7"/>
<feature type="region of interest" description="Disordered" evidence="6">
    <location>
        <begin position="1"/>
        <end position="56"/>
    </location>
</feature>
<accession>A0A0C9UJP7</accession>
<feature type="compositionally biased region" description="Basic residues" evidence="6">
    <location>
        <begin position="499"/>
        <end position="519"/>
    </location>
</feature>
<evidence type="ECO:0000313" key="8">
    <source>
        <dbReference type="EMBL" id="KIJ29122.1"/>
    </source>
</evidence>
<dbReference type="GO" id="GO:0005525">
    <property type="term" value="F:GTP binding"/>
    <property type="evidence" value="ECO:0007669"/>
    <property type="project" value="UniProtKB-KW"/>
</dbReference>
<evidence type="ECO:0000256" key="5">
    <source>
        <dbReference type="ARBA" id="ARBA00023242"/>
    </source>
</evidence>
<feature type="compositionally biased region" description="Acidic residues" evidence="6">
    <location>
        <begin position="421"/>
        <end position="431"/>
    </location>
</feature>
<dbReference type="InterPro" id="IPR023179">
    <property type="entry name" value="GTP-bd_ortho_bundle_sf"/>
</dbReference>
<dbReference type="HOGENOM" id="CLU_011106_5_5_1"/>
<evidence type="ECO:0000259" key="7">
    <source>
        <dbReference type="PROSITE" id="PS51721"/>
    </source>
</evidence>
<evidence type="ECO:0000256" key="1">
    <source>
        <dbReference type="ARBA" id="ARBA00004123"/>
    </source>
</evidence>
<evidence type="ECO:0000256" key="3">
    <source>
        <dbReference type="ARBA" id="ARBA00023054"/>
    </source>
</evidence>
<dbReference type="SUPFAM" id="SSF52540">
    <property type="entry name" value="P-loop containing nucleoside triphosphate hydrolases"/>
    <property type="match status" value="1"/>
</dbReference>
<dbReference type="Gene3D" id="3.40.50.300">
    <property type="entry name" value="P-loop containing nucleotide triphosphate hydrolases"/>
    <property type="match status" value="1"/>
</dbReference>
<sequence length="549" mass="60022">MSKNKNLKFSLPTKKLKKDPGVPKLPAVKARVRTHPNRPAQQSIPNVPQSDVPMATESSLASLAAEAATSSKAADLENLQENESLSIAKRQYIRALHKVIDQSDVVILVLDARDPEGCRTKLVEDEVRRRESDGKRLVFVLNKIDLVSQENAMAWLRYLRHTAPTIPFRSSTQHQSSNLMSKSSPGLINLIKTYKTGPAGRITVGVVGYPNVGKSSLINSLKRSKVCAVAAEAGWTKELQSIQIDRGIRVIDSPGVVFDDFDEESARVRAGVLLRNVVKVDDIEDPLAVVEEIVNRTSKETLQKIYKLPDWNNISEFITMVALSTGRLLKGGSPDFTAAARQILSDWNNNKIPYFSVPPAVHPSQIPDANIPGAENVGESMIVTGGLGKAFDLGELYGAAMQDEDEEGMDAEDAFVADEEQGAEEMVEEQEAIPIETDDLPKPLSRKRSRSQSPLPDQAAAFQKENRQPAPKRLKPVKPTYDTTFNPNEKETMGLHNPMGRKKLKVNAKKERKAARRAAKLSAGEGEGGDGGGMAVDDVGEAMAFTFTA</sequence>
<dbReference type="InterPro" id="IPR006073">
    <property type="entry name" value="GTP-bd"/>
</dbReference>
<gene>
    <name evidence="8" type="ORF">M422DRAFT_71303</name>
</gene>
<dbReference type="InterPro" id="IPR050755">
    <property type="entry name" value="TRAFAC_YlqF/YawG_RiboMat"/>
</dbReference>
<dbReference type="PANTHER" id="PTHR11089">
    <property type="entry name" value="GTP-BINDING PROTEIN-RELATED"/>
    <property type="match status" value="1"/>
</dbReference>
<dbReference type="InterPro" id="IPR027417">
    <property type="entry name" value="P-loop_NTPase"/>
</dbReference>
<dbReference type="Proteomes" id="UP000054279">
    <property type="component" value="Unassembled WGS sequence"/>
</dbReference>
<feature type="domain" description="CP-type G" evidence="7">
    <location>
        <begin position="89"/>
        <end position="259"/>
    </location>
</feature>
<feature type="compositionally biased region" description="Gly residues" evidence="6">
    <location>
        <begin position="525"/>
        <end position="534"/>
    </location>
</feature>
<evidence type="ECO:0000256" key="6">
    <source>
        <dbReference type="SAM" id="MobiDB-lite"/>
    </source>
</evidence>
<feature type="region of interest" description="Disordered" evidence="6">
    <location>
        <begin position="421"/>
        <end position="534"/>
    </location>
</feature>
<keyword evidence="3" id="KW-0175">Coiled coil</keyword>
<organism evidence="8 9">
    <name type="scientific">Sphaerobolus stellatus (strain SS14)</name>
    <dbReference type="NCBI Taxonomy" id="990650"/>
    <lineage>
        <taxon>Eukaryota</taxon>
        <taxon>Fungi</taxon>
        <taxon>Dikarya</taxon>
        <taxon>Basidiomycota</taxon>
        <taxon>Agaricomycotina</taxon>
        <taxon>Agaricomycetes</taxon>
        <taxon>Phallomycetidae</taxon>
        <taxon>Geastrales</taxon>
        <taxon>Sphaerobolaceae</taxon>
        <taxon>Sphaerobolus</taxon>
    </lineage>
</organism>
<feature type="compositionally biased region" description="Polar residues" evidence="6">
    <location>
        <begin position="39"/>
        <end position="49"/>
    </location>
</feature>
<dbReference type="Gene3D" id="1.10.1580.10">
    <property type="match status" value="1"/>
</dbReference>
<keyword evidence="4" id="KW-0342">GTP-binding</keyword>
<dbReference type="PROSITE" id="PS51721">
    <property type="entry name" value="G_CP"/>
    <property type="match status" value="1"/>
</dbReference>
<evidence type="ECO:0000256" key="4">
    <source>
        <dbReference type="ARBA" id="ARBA00023134"/>
    </source>
</evidence>
<dbReference type="EMBL" id="KN837290">
    <property type="protein sequence ID" value="KIJ29122.1"/>
    <property type="molecule type" value="Genomic_DNA"/>
</dbReference>
<dbReference type="CDD" id="cd04178">
    <property type="entry name" value="Nucleostemin_like"/>
    <property type="match status" value="1"/>
</dbReference>
<protein>
    <recommendedName>
        <fullName evidence="7">CP-type G domain-containing protein</fullName>
    </recommendedName>
</protein>
<dbReference type="GO" id="GO:0005730">
    <property type="term" value="C:nucleolus"/>
    <property type="evidence" value="ECO:0007669"/>
    <property type="project" value="TreeGrafter"/>
</dbReference>
<comment type="subcellular location">
    <subcellularLocation>
        <location evidence="1">Nucleus</location>
    </subcellularLocation>
</comment>
<dbReference type="PANTHER" id="PTHR11089:SF30">
    <property type="entry name" value="GUANINE NUCLEOTIDE-BINDING PROTEIN-LIKE 3 HOMOLOG"/>
    <property type="match status" value="1"/>
</dbReference>
<keyword evidence="5" id="KW-0539">Nucleus</keyword>
<dbReference type="InterPro" id="IPR030378">
    <property type="entry name" value="G_CP_dom"/>
</dbReference>
<keyword evidence="2" id="KW-0547">Nucleotide-binding</keyword>
<evidence type="ECO:0000313" key="9">
    <source>
        <dbReference type="Proteomes" id="UP000054279"/>
    </source>
</evidence>
<evidence type="ECO:0000256" key="2">
    <source>
        <dbReference type="ARBA" id="ARBA00022741"/>
    </source>
</evidence>
<reference evidence="8 9" key="1">
    <citation type="submission" date="2014-06" db="EMBL/GenBank/DDBJ databases">
        <title>Evolutionary Origins and Diversification of the Mycorrhizal Mutualists.</title>
        <authorList>
            <consortium name="DOE Joint Genome Institute"/>
            <consortium name="Mycorrhizal Genomics Consortium"/>
            <person name="Kohler A."/>
            <person name="Kuo A."/>
            <person name="Nagy L.G."/>
            <person name="Floudas D."/>
            <person name="Copeland A."/>
            <person name="Barry K.W."/>
            <person name="Cichocki N."/>
            <person name="Veneault-Fourrey C."/>
            <person name="LaButti K."/>
            <person name="Lindquist E.A."/>
            <person name="Lipzen A."/>
            <person name="Lundell T."/>
            <person name="Morin E."/>
            <person name="Murat C."/>
            <person name="Riley R."/>
            <person name="Ohm R."/>
            <person name="Sun H."/>
            <person name="Tunlid A."/>
            <person name="Henrissat B."/>
            <person name="Grigoriev I.V."/>
            <person name="Hibbett D.S."/>
            <person name="Martin F."/>
        </authorList>
    </citation>
    <scope>NUCLEOTIDE SEQUENCE [LARGE SCALE GENOMIC DNA]</scope>
    <source>
        <strain evidence="8 9">SS14</strain>
    </source>
</reference>
<keyword evidence="9" id="KW-1185">Reference proteome</keyword>
<name>A0A0C9UJP7_SPHS4</name>
<proteinExistence type="predicted"/>
<dbReference type="FunFam" id="1.10.1580.10:FF:000002">
    <property type="entry name" value="Guanine nucleotide-binding protein-like 3 (nucleolar)-like"/>
    <property type="match status" value="1"/>
</dbReference>
<dbReference type="OrthoDB" id="444945at2759"/>